<name>A0ABY8W4Q7_9ACTN</name>
<keyword evidence="1" id="KW-0472">Membrane</keyword>
<feature type="transmembrane region" description="Helical" evidence="1">
    <location>
        <begin position="371"/>
        <end position="389"/>
    </location>
</feature>
<dbReference type="Proteomes" id="UP001240150">
    <property type="component" value="Chromosome"/>
</dbReference>
<feature type="transmembrane region" description="Helical" evidence="1">
    <location>
        <begin position="202"/>
        <end position="230"/>
    </location>
</feature>
<dbReference type="RefSeq" id="WP_284914007.1">
    <property type="nucleotide sequence ID" value="NZ_CP126980.1"/>
</dbReference>
<dbReference type="PANTHER" id="PTHR23530:SF1">
    <property type="entry name" value="PERMEASE, MAJOR FACILITATOR SUPERFAMILY-RELATED"/>
    <property type="match status" value="1"/>
</dbReference>
<accession>A0ABY8W4Q7</accession>
<evidence type="ECO:0000313" key="3">
    <source>
        <dbReference type="Proteomes" id="UP001240150"/>
    </source>
</evidence>
<reference evidence="2 3" key="1">
    <citation type="submission" date="2023-06" db="EMBL/GenBank/DDBJ databases">
        <authorList>
            <person name="Yushchuk O."/>
            <person name="Binda E."/>
            <person name="Ruckert-Reed C."/>
            <person name="Fedorenko V."/>
            <person name="Kalinowski J."/>
            <person name="Marinelli F."/>
        </authorList>
    </citation>
    <scope>NUCLEOTIDE SEQUENCE [LARGE SCALE GENOMIC DNA]</scope>
    <source>
        <strain evidence="2 3">NRRL 3884</strain>
    </source>
</reference>
<dbReference type="SUPFAM" id="SSF103473">
    <property type="entry name" value="MFS general substrate transporter"/>
    <property type="match status" value="1"/>
</dbReference>
<dbReference type="InterPro" id="IPR036259">
    <property type="entry name" value="MFS_trans_sf"/>
</dbReference>
<feature type="transmembrane region" description="Helical" evidence="1">
    <location>
        <begin position="309"/>
        <end position="331"/>
    </location>
</feature>
<feature type="transmembrane region" description="Helical" evidence="1">
    <location>
        <begin position="44"/>
        <end position="66"/>
    </location>
</feature>
<evidence type="ECO:0000256" key="1">
    <source>
        <dbReference type="SAM" id="Phobius"/>
    </source>
</evidence>
<dbReference type="EMBL" id="CP126980">
    <property type="protein sequence ID" value="WIM92800.1"/>
    <property type="molecule type" value="Genomic_DNA"/>
</dbReference>
<dbReference type="Gene3D" id="1.20.1250.20">
    <property type="entry name" value="MFS general substrate transporter like domains"/>
    <property type="match status" value="1"/>
</dbReference>
<dbReference type="Pfam" id="PF07690">
    <property type="entry name" value="MFS_1"/>
    <property type="match status" value="1"/>
</dbReference>
<keyword evidence="3" id="KW-1185">Reference proteome</keyword>
<dbReference type="InterPro" id="IPR053160">
    <property type="entry name" value="MFS_DHA3_Transporter"/>
</dbReference>
<feature type="transmembrane region" description="Helical" evidence="1">
    <location>
        <begin position="163"/>
        <end position="181"/>
    </location>
</feature>
<feature type="transmembrane region" description="Helical" evidence="1">
    <location>
        <begin position="284"/>
        <end position="303"/>
    </location>
</feature>
<organism evidence="2 3">
    <name type="scientific">Actinoplanes oblitus</name>
    <dbReference type="NCBI Taxonomy" id="3040509"/>
    <lineage>
        <taxon>Bacteria</taxon>
        <taxon>Bacillati</taxon>
        <taxon>Actinomycetota</taxon>
        <taxon>Actinomycetes</taxon>
        <taxon>Micromonosporales</taxon>
        <taxon>Micromonosporaceae</taxon>
        <taxon>Actinoplanes</taxon>
    </lineage>
</organism>
<protein>
    <submittedName>
        <fullName evidence="2">MFS transporter</fullName>
    </submittedName>
</protein>
<feature type="transmembrane region" description="Helical" evidence="1">
    <location>
        <begin position="250"/>
        <end position="272"/>
    </location>
</feature>
<feature type="transmembrane region" description="Helical" evidence="1">
    <location>
        <begin position="73"/>
        <end position="100"/>
    </location>
</feature>
<dbReference type="InterPro" id="IPR011701">
    <property type="entry name" value="MFS"/>
</dbReference>
<gene>
    <name evidence="2" type="ORF">ACTOB_004757</name>
</gene>
<evidence type="ECO:0000313" key="2">
    <source>
        <dbReference type="EMBL" id="WIM92800.1"/>
    </source>
</evidence>
<proteinExistence type="predicted"/>
<dbReference type="CDD" id="cd06174">
    <property type="entry name" value="MFS"/>
    <property type="match status" value="1"/>
</dbReference>
<keyword evidence="1" id="KW-0812">Transmembrane</keyword>
<keyword evidence="1" id="KW-1133">Transmembrane helix</keyword>
<sequence>MSGDSSLATVFVRWTWCRAVLHRGWWAVTSVYLVVDAHLPASELALIGVGQSVAALVFEVPAGMLADTVSRKWSLVISHVLMGTAMLATGLVSEFVPVLATQMLWGLSWNFASGADVAWISDELDEPTAVAAVLLRADQAQLTGTVAGLMSVSGLAWLTDPRSAMMVAGAAMLLLGGYVVARFPERRFRPVRVKRWSASWSILVRGSALVRASRVILGIFAATFMVNGVVNAFGRLYPLRLVDVGLSVDPLLWLGGLGVLVSLAGAAALRLVRPRINGVHTLRRGFVTACTVAAVGVTGLAVAPEGNSGSLAVLLAAGALPLTRTFTTIWINEQTVSAVRATVHSLLAQAKYLGEIACGLAIAAVAHLATMPLALLICGGLLAIAALLVQHTGSPRPEPAS</sequence>
<dbReference type="PANTHER" id="PTHR23530">
    <property type="entry name" value="TRANSPORT PROTEIN-RELATED"/>
    <property type="match status" value="1"/>
</dbReference>